<dbReference type="InterPro" id="IPR036953">
    <property type="entry name" value="GreA/GreB_C_sf"/>
</dbReference>
<dbReference type="PANTHER" id="PTHR30437:SF5">
    <property type="entry name" value="REGULATOR OF NUCLEOSIDE DIPHOSPHATE KINASE"/>
    <property type="match status" value="1"/>
</dbReference>
<evidence type="ECO:0000313" key="3">
    <source>
        <dbReference type="Proteomes" id="UP001158067"/>
    </source>
</evidence>
<gene>
    <name evidence="2" type="ORF">SAMN06265222_101233</name>
</gene>
<dbReference type="RefSeq" id="WP_283430487.1">
    <property type="nucleotide sequence ID" value="NZ_FXUG01000001.1"/>
</dbReference>
<evidence type="ECO:0000259" key="1">
    <source>
        <dbReference type="Pfam" id="PF01272"/>
    </source>
</evidence>
<accession>A0ABY1PQ88</accession>
<dbReference type="InterPro" id="IPR023459">
    <property type="entry name" value="Tscrpt_elong_fac_GreA/B_fam"/>
</dbReference>
<keyword evidence="3" id="KW-1185">Reference proteome</keyword>
<keyword evidence="2" id="KW-0808">Transferase</keyword>
<dbReference type="Proteomes" id="UP001158067">
    <property type="component" value="Unassembled WGS sequence"/>
</dbReference>
<protein>
    <submittedName>
        <fullName evidence="2">Regulator of nucleoside diphosphate kinase</fullName>
    </submittedName>
</protein>
<dbReference type="PANTHER" id="PTHR30437">
    <property type="entry name" value="TRANSCRIPTION ELONGATION FACTOR GREA"/>
    <property type="match status" value="1"/>
</dbReference>
<dbReference type="GO" id="GO:0016301">
    <property type="term" value="F:kinase activity"/>
    <property type="evidence" value="ECO:0007669"/>
    <property type="project" value="UniProtKB-KW"/>
</dbReference>
<feature type="domain" description="Transcription elongation factor GreA/GreB C-terminal" evidence="1">
    <location>
        <begin position="54"/>
        <end position="125"/>
    </location>
</feature>
<reference evidence="2 3" key="1">
    <citation type="submission" date="2017-05" db="EMBL/GenBank/DDBJ databases">
        <authorList>
            <person name="Varghese N."/>
            <person name="Submissions S."/>
        </authorList>
    </citation>
    <scope>NUCLEOTIDE SEQUENCE [LARGE SCALE GENOMIC DNA]</scope>
    <source>
        <strain evidence="2 3">DSM 25457</strain>
    </source>
</reference>
<sequence>MQSKIITVTRTDQIRLNELLDSEWIVAIGGQRPHLHALREKLADANVVDSCEMQPDIVTMNSTIYLKDLDRNTLDVYTLVYPAEACIAEGKLSILSPLGTAVFGSGVGETLTLQVLQNQSHKQIKRLSFQPERVGAFNL</sequence>
<dbReference type="Gene3D" id="3.10.50.30">
    <property type="entry name" value="Transcription elongation factor, GreA/GreB, C-terminal domain"/>
    <property type="match status" value="1"/>
</dbReference>
<name>A0ABY1PQ88_9BACT</name>
<organism evidence="2 3">
    <name type="scientific">Neorhodopirellula lusitana</name>
    <dbReference type="NCBI Taxonomy" id="445327"/>
    <lineage>
        <taxon>Bacteria</taxon>
        <taxon>Pseudomonadati</taxon>
        <taxon>Planctomycetota</taxon>
        <taxon>Planctomycetia</taxon>
        <taxon>Pirellulales</taxon>
        <taxon>Pirellulaceae</taxon>
        <taxon>Neorhodopirellula</taxon>
    </lineage>
</organism>
<comment type="caution">
    <text evidence="2">The sequence shown here is derived from an EMBL/GenBank/DDBJ whole genome shotgun (WGS) entry which is preliminary data.</text>
</comment>
<dbReference type="Pfam" id="PF01272">
    <property type="entry name" value="GreA_GreB"/>
    <property type="match status" value="1"/>
</dbReference>
<dbReference type="InterPro" id="IPR001437">
    <property type="entry name" value="Tscrpt_elong_fac_GreA/B_C"/>
</dbReference>
<dbReference type="SUPFAM" id="SSF54534">
    <property type="entry name" value="FKBP-like"/>
    <property type="match status" value="1"/>
</dbReference>
<dbReference type="EMBL" id="FXUG01000001">
    <property type="protein sequence ID" value="SMP39003.1"/>
    <property type="molecule type" value="Genomic_DNA"/>
</dbReference>
<proteinExistence type="predicted"/>
<evidence type="ECO:0000313" key="2">
    <source>
        <dbReference type="EMBL" id="SMP39003.1"/>
    </source>
</evidence>
<keyword evidence="2" id="KW-0418">Kinase</keyword>